<keyword evidence="3 5" id="KW-1133">Transmembrane helix</keyword>
<comment type="caution">
    <text evidence="7">The sequence shown here is derived from an EMBL/GenBank/DDBJ whole genome shotgun (WGS) entry which is preliminary data.</text>
</comment>
<dbReference type="GO" id="GO:0016020">
    <property type="term" value="C:membrane"/>
    <property type="evidence" value="ECO:0007669"/>
    <property type="project" value="UniProtKB-SubCell"/>
</dbReference>
<protein>
    <submittedName>
        <fullName evidence="7">Conjugal transfer protein TraG</fullName>
    </submittedName>
</protein>
<dbReference type="PIRSF" id="PIRSF003299">
    <property type="entry name" value="VirB8_PtlE"/>
    <property type="match status" value="1"/>
</dbReference>
<dbReference type="SUPFAM" id="SSF54427">
    <property type="entry name" value="NTF2-like"/>
    <property type="match status" value="1"/>
</dbReference>
<evidence type="ECO:0000256" key="4">
    <source>
        <dbReference type="ARBA" id="ARBA00023136"/>
    </source>
</evidence>
<feature type="domain" description="Bacterial virulence protein VirB8" evidence="6">
    <location>
        <begin position="33"/>
        <end position="241"/>
    </location>
</feature>
<evidence type="ECO:0000313" key="7">
    <source>
        <dbReference type="EMBL" id="HAG4612900.1"/>
    </source>
</evidence>
<sequence>MGLKKYFQKTKNEAAKKKVEVKNENQPYFDAVKQFEKNEIATIQSKAKLLTRLCIVEFVVIAILGVAIASLAPLKTAVPYVIRVDNSTGYTDTAPQIANAKETYQEVETKYFLSKFAINYESYDWQTIQQMSDTVKTMSSSKVFSQYDTAIRADNSPLNVLKDNYKMRVKIKSVTLLKDDVAQVRFTKMILDSSGKPAPEYRMTEWIATVAFDFNKKIETEEQRLINPLGFEALSYRVDAEALK</sequence>
<dbReference type="InterPro" id="IPR032710">
    <property type="entry name" value="NTF2-like_dom_sf"/>
</dbReference>
<name>A0A763UUG4_SALER</name>
<comment type="subcellular location">
    <subcellularLocation>
        <location evidence="1">Membrane</location>
        <topology evidence="1">Single-pass membrane protein</topology>
    </subcellularLocation>
</comment>
<accession>A0A763UUG4</accession>
<keyword evidence="2 5" id="KW-0812">Transmembrane</keyword>
<organism evidence="7">
    <name type="scientific">Salmonella enterica</name>
    <name type="common">Salmonella choleraesuis</name>
    <dbReference type="NCBI Taxonomy" id="28901"/>
    <lineage>
        <taxon>Bacteria</taxon>
        <taxon>Pseudomonadati</taxon>
        <taxon>Pseudomonadota</taxon>
        <taxon>Gammaproteobacteria</taxon>
        <taxon>Enterobacterales</taxon>
        <taxon>Enterobacteriaceae</taxon>
        <taxon>Salmonella</taxon>
    </lineage>
</organism>
<proteinExistence type="predicted"/>
<evidence type="ECO:0000259" key="6">
    <source>
        <dbReference type="Pfam" id="PF04335"/>
    </source>
</evidence>
<reference evidence="7" key="2">
    <citation type="submission" date="2020-02" db="EMBL/GenBank/DDBJ databases">
        <authorList>
            <consortium name="NCBI Pathogen Detection Project"/>
        </authorList>
    </citation>
    <scope>NUCLEOTIDE SEQUENCE</scope>
    <source>
        <strain evidence="7">MA.CCC_P6</strain>
    </source>
</reference>
<keyword evidence="4 5" id="KW-0472">Membrane</keyword>
<gene>
    <name evidence="7" type="ORF">G8549_004513</name>
</gene>
<dbReference type="GO" id="GO:0030255">
    <property type="term" value="P:protein secretion by the type IV secretion system"/>
    <property type="evidence" value="ECO:0007669"/>
    <property type="project" value="InterPro"/>
</dbReference>
<evidence type="ECO:0000256" key="5">
    <source>
        <dbReference type="SAM" id="Phobius"/>
    </source>
</evidence>
<feature type="transmembrane region" description="Helical" evidence="5">
    <location>
        <begin position="53"/>
        <end position="74"/>
    </location>
</feature>
<dbReference type="InterPro" id="IPR026264">
    <property type="entry name" value="VirB8/PtlE"/>
</dbReference>
<dbReference type="CDD" id="cd16424">
    <property type="entry name" value="VirB8"/>
    <property type="match status" value="1"/>
</dbReference>
<evidence type="ECO:0000256" key="1">
    <source>
        <dbReference type="ARBA" id="ARBA00004167"/>
    </source>
</evidence>
<dbReference type="Pfam" id="PF04335">
    <property type="entry name" value="VirB8"/>
    <property type="match status" value="1"/>
</dbReference>
<dbReference type="AlphaFoldDB" id="A0A763UUG4"/>
<dbReference type="Gene3D" id="3.10.450.230">
    <property type="entry name" value="VirB8 protein"/>
    <property type="match status" value="1"/>
</dbReference>
<evidence type="ECO:0000256" key="2">
    <source>
        <dbReference type="ARBA" id="ARBA00022692"/>
    </source>
</evidence>
<dbReference type="EMBL" id="DAAYKR010000016">
    <property type="protein sequence ID" value="HAG4612900.1"/>
    <property type="molecule type" value="Genomic_DNA"/>
</dbReference>
<dbReference type="InterPro" id="IPR007430">
    <property type="entry name" value="VirB8"/>
</dbReference>
<reference evidence="7" key="1">
    <citation type="journal article" date="2018" name="Genome Biol.">
        <title>SKESA: strategic k-mer extension for scrupulous assemblies.</title>
        <authorList>
            <person name="Souvorov A."/>
            <person name="Agarwala R."/>
            <person name="Lipman D.J."/>
        </authorList>
    </citation>
    <scope>NUCLEOTIDE SEQUENCE</scope>
    <source>
        <strain evidence="7">MA.CCC_P6</strain>
    </source>
</reference>
<evidence type="ECO:0000256" key="3">
    <source>
        <dbReference type="ARBA" id="ARBA00022989"/>
    </source>
</evidence>